<dbReference type="KEGG" id="mfy:HH212_09405"/>
<keyword evidence="2" id="KW-0732">Signal</keyword>
<feature type="signal peptide" evidence="2">
    <location>
        <begin position="1"/>
        <end position="22"/>
    </location>
</feature>
<keyword evidence="2" id="KW-0564">Palmitate</keyword>
<name>A0A7Z2VVG2_9BURK</name>
<dbReference type="Gene3D" id="2.20.200.10">
    <property type="entry name" value="Outer membrane efflux proteins (OEP)"/>
    <property type="match status" value="1"/>
</dbReference>
<dbReference type="EMBL" id="CP051685">
    <property type="protein sequence ID" value="QJE00211.1"/>
    <property type="molecule type" value="Genomic_DNA"/>
</dbReference>
<dbReference type="AlphaFoldDB" id="A0A7Z2VVG2"/>
<dbReference type="RefSeq" id="WP_170202244.1">
    <property type="nucleotide sequence ID" value="NZ_CP051685.1"/>
</dbReference>
<dbReference type="PANTHER" id="PTHR30203">
    <property type="entry name" value="OUTER MEMBRANE CATION EFFLUX PROTEIN"/>
    <property type="match status" value="1"/>
</dbReference>
<feature type="chain" id="PRO_5031598792" evidence="2">
    <location>
        <begin position="23"/>
        <end position="516"/>
    </location>
</feature>
<evidence type="ECO:0000313" key="5">
    <source>
        <dbReference type="Proteomes" id="UP000502415"/>
    </source>
</evidence>
<dbReference type="GO" id="GO:0015562">
    <property type="term" value="F:efflux transmembrane transporter activity"/>
    <property type="evidence" value="ECO:0007669"/>
    <property type="project" value="InterPro"/>
</dbReference>
<dbReference type="PANTHER" id="PTHR30203:SF21">
    <property type="entry name" value="OUTER MEMBRANE COMPONENT OF MULTIDRUG EFFLUX PUMP-RELATED"/>
    <property type="match status" value="1"/>
</dbReference>
<dbReference type="Pfam" id="PF02321">
    <property type="entry name" value="OEP"/>
    <property type="match status" value="2"/>
</dbReference>
<sequence length="516" mass="54253">MNRYPSLTRRALTLTALAAALAACTTVGPNYHVPDQAAVKRPEANAPFLGAAEKSYTSDPLPADWWHLYQDPVLDGLIAKAFSANADLRVAAANLQRAHAVLEEVEEKKRPEVEIAAAPQYGRIAGASLGIPEEIPAGGLYEADIKVAYQVDMWGRIRRAIEAVQADQDAAQAASDLAHVTVAADTTRAYADACSAGYQLKVAQASVDLQQRFAKLTAERVQGGRGIAIDNSRAQAQLDQLRANLPPLAARQRTALYRLAVLTGEVPSRFPAEVAKCATPPRVASAIPVGDGAALLRRRPDVRQAERQLAGATARIGVATAELYPNVSLGASFGGVGFIKDAGAVNTWKFSVGPLISWNLPSTSSARVHIREANASSAGALARFDAVVLNALRETESALTVYARELDRNAALRAAREQSALAARQTAKLYQFGRTDFLAALDADRTLASAESVLAASDAQLAMDQAQLFLALGGGWENTRPAHGEGHGAATGGGPTAHGVEHGVAAVGTHGSHAPQ</sequence>
<dbReference type="NCBIfam" id="TIGR01845">
    <property type="entry name" value="outer_NodT"/>
    <property type="match status" value="1"/>
</dbReference>
<reference evidence="4 5" key="1">
    <citation type="submission" date="2020-04" db="EMBL/GenBank/DDBJ databases">
        <title>Genome sequencing of novel species.</title>
        <authorList>
            <person name="Heo J."/>
            <person name="Kim S.-J."/>
            <person name="Kim J.-S."/>
            <person name="Hong S.-B."/>
            <person name="Kwon S.-W."/>
        </authorList>
    </citation>
    <scope>NUCLEOTIDE SEQUENCE [LARGE SCALE GENOMIC DNA]</scope>
    <source>
        <strain evidence="4 5">GN2-R2</strain>
    </source>
</reference>
<keyword evidence="2" id="KW-1134">Transmembrane beta strand</keyword>
<dbReference type="Proteomes" id="UP000502415">
    <property type="component" value="Chromosome"/>
</dbReference>
<dbReference type="GO" id="GO:0005886">
    <property type="term" value="C:plasma membrane"/>
    <property type="evidence" value="ECO:0007669"/>
    <property type="project" value="UniProtKB-SubCell"/>
</dbReference>
<dbReference type="PROSITE" id="PS51257">
    <property type="entry name" value="PROKAR_LIPOPROTEIN"/>
    <property type="match status" value="1"/>
</dbReference>
<keyword evidence="5" id="KW-1185">Reference proteome</keyword>
<dbReference type="InterPro" id="IPR003423">
    <property type="entry name" value="OMP_efflux"/>
</dbReference>
<comment type="similarity">
    <text evidence="1 2">Belongs to the outer membrane factor (OMF) (TC 1.B.17) family.</text>
</comment>
<feature type="compositionally biased region" description="Gly residues" evidence="3">
    <location>
        <begin position="487"/>
        <end position="496"/>
    </location>
</feature>
<evidence type="ECO:0000256" key="3">
    <source>
        <dbReference type="SAM" id="MobiDB-lite"/>
    </source>
</evidence>
<proteinExistence type="inferred from homology"/>
<dbReference type="Gene3D" id="1.20.1600.10">
    <property type="entry name" value="Outer membrane efflux proteins (OEP)"/>
    <property type="match status" value="1"/>
</dbReference>
<keyword evidence="2" id="KW-0812">Transmembrane</keyword>
<comment type="subcellular location">
    <subcellularLocation>
        <location evidence="2">Cell membrane</location>
        <topology evidence="2">Lipid-anchor</topology>
    </subcellularLocation>
</comment>
<evidence type="ECO:0000256" key="1">
    <source>
        <dbReference type="ARBA" id="ARBA00007613"/>
    </source>
</evidence>
<accession>A0A7Z2VVG2</accession>
<dbReference type="InterPro" id="IPR010131">
    <property type="entry name" value="MdtP/NodT-like"/>
</dbReference>
<keyword evidence="2" id="KW-0449">Lipoprotein</keyword>
<gene>
    <name evidence="4" type="ORF">HH212_09405</name>
</gene>
<evidence type="ECO:0000256" key="2">
    <source>
        <dbReference type="RuleBase" id="RU362097"/>
    </source>
</evidence>
<protein>
    <submittedName>
        <fullName evidence="4">TolC family protein</fullName>
    </submittedName>
</protein>
<organism evidence="4 5">
    <name type="scientific">Massilia forsythiae</name>
    <dbReference type="NCBI Taxonomy" id="2728020"/>
    <lineage>
        <taxon>Bacteria</taxon>
        <taxon>Pseudomonadati</taxon>
        <taxon>Pseudomonadota</taxon>
        <taxon>Betaproteobacteria</taxon>
        <taxon>Burkholderiales</taxon>
        <taxon>Oxalobacteraceae</taxon>
        <taxon>Telluria group</taxon>
        <taxon>Massilia</taxon>
    </lineage>
</organism>
<dbReference type="SUPFAM" id="SSF56954">
    <property type="entry name" value="Outer membrane efflux proteins (OEP)"/>
    <property type="match status" value="1"/>
</dbReference>
<evidence type="ECO:0000313" key="4">
    <source>
        <dbReference type="EMBL" id="QJE00211.1"/>
    </source>
</evidence>
<feature type="region of interest" description="Disordered" evidence="3">
    <location>
        <begin position="479"/>
        <end position="501"/>
    </location>
</feature>
<keyword evidence="2" id="KW-0472">Membrane</keyword>